<accession>A0ABX7QJA2</accession>
<organism evidence="1 2">
    <name type="scientific">Flavobacterium endoglycinae</name>
    <dbReference type="NCBI Taxonomy" id="2816357"/>
    <lineage>
        <taxon>Bacteria</taxon>
        <taxon>Pseudomonadati</taxon>
        <taxon>Bacteroidota</taxon>
        <taxon>Flavobacteriia</taxon>
        <taxon>Flavobacteriales</taxon>
        <taxon>Flavobacteriaceae</taxon>
        <taxon>Flavobacterium</taxon>
    </lineage>
</organism>
<proteinExistence type="predicted"/>
<evidence type="ECO:0000313" key="1">
    <source>
        <dbReference type="EMBL" id="QSW91157.1"/>
    </source>
</evidence>
<protein>
    <submittedName>
        <fullName evidence="1">SMI1/KNR4 family protein</fullName>
    </submittedName>
</protein>
<gene>
    <name evidence="1" type="ORF">J0383_10205</name>
</gene>
<dbReference type="RefSeq" id="WP_207298280.1">
    <property type="nucleotide sequence ID" value="NZ_CP071448.1"/>
</dbReference>
<dbReference type="Proteomes" id="UP000663440">
    <property type="component" value="Chromosome"/>
</dbReference>
<keyword evidence="2" id="KW-1185">Reference proteome</keyword>
<dbReference type="EMBL" id="CP071448">
    <property type="protein sequence ID" value="QSW91157.1"/>
    <property type="molecule type" value="Genomic_DNA"/>
</dbReference>
<reference evidence="1 2" key="1">
    <citation type="submission" date="2021-03" db="EMBL/GenBank/DDBJ databases">
        <title>Flavobacterium kribbensis sp. nov, an endophytic bacteria, isolated from soybean.</title>
        <authorList>
            <person name="Lee J."/>
            <person name="Seo J."/>
        </authorList>
    </citation>
    <scope>NUCLEOTIDE SEQUENCE [LARGE SCALE GENOMIC DNA]</scope>
    <source>
        <strain evidence="1 2">BB8</strain>
    </source>
</reference>
<sequence length="172" mass="20095">MKVANFLKESGWELEINNNEISVDLLSEEIRNRISNVPYELKELMSSVNILENSDATAWFVTNQDLLEKNEEDSFAWNEFEKQSLEASIDEKSKEPIIQFWESHFCFLMSVKTGYSHISIVTKGNEKGKIVFGFEPEHEEVNVLANDFEEFCQIMIDHINDSKFNEYLEQIL</sequence>
<name>A0ABX7QJA2_9FLAO</name>
<evidence type="ECO:0000313" key="2">
    <source>
        <dbReference type="Proteomes" id="UP000663440"/>
    </source>
</evidence>